<reference evidence="1" key="1">
    <citation type="submission" date="2014-12" db="EMBL/GenBank/DDBJ databases">
        <title>Insight into the proteome of Arion vulgaris.</title>
        <authorList>
            <person name="Aradska J."/>
            <person name="Bulat T."/>
            <person name="Smidak R."/>
            <person name="Sarate P."/>
            <person name="Gangsoo J."/>
            <person name="Sialana F."/>
            <person name="Bilban M."/>
            <person name="Lubec G."/>
        </authorList>
    </citation>
    <scope>NUCLEOTIDE SEQUENCE</scope>
    <source>
        <tissue evidence="1">Skin</tissue>
    </source>
</reference>
<feature type="non-terminal residue" evidence="1">
    <location>
        <position position="1"/>
    </location>
</feature>
<evidence type="ECO:0000313" key="1">
    <source>
        <dbReference type="EMBL" id="CEK48658.1"/>
    </source>
</evidence>
<dbReference type="EMBL" id="HACG01001793">
    <property type="protein sequence ID" value="CEK48658.1"/>
    <property type="molecule type" value="Transcribed_RNA"/>
</dbReference>
<sequence>KNVELNTENVKLRSLLYNQDPFSCRTPGVSDYSTDMKNGSSLNRSHRLMKYLSETDKYPTKGRCAVESRD</sequence>
<proteinExistence type="predicted"/>
<protein>
    <submittedName>
        <fullName evidence="1">Uncharacterized protein</fullName>
    </submittedName>
</protein>
<feature type="non-terminal residue" evidence="1">
    <location>
        <position position="70"/>
    </location>
</feature>
<dbReference type="AlphaFoldDB" id="A0A0B6XXR9"/>
<accession>A0A0B6XXR9</accession>
<name>A0A0B6XXR9_9EUPU</name>
<gene>
    <name evidence="1" type="primary">ORF4771</name>
</gene>
<organism evidence="1">
    <name type="scientific">Arion vulgaris</name>
    <dbReference type="NCBI Taxonomy" id="1028688"/>
    <lineage>
        <taxon>Eukaryota</taxon>
        <taxon>Metazoa</taxon>
        <taxon>Spiralia</taxon>
        <taxon>Lophotrochozoa</taxon>
        <taxon>Mollusca</taxon>
        <taxon>Gastropoda</taxon>
        <taxon>Heterobranchia</taxon>
        <taxon>Euthyneura</taxon>
        <taxon>Panpulmonata</taxon>
        <taxon>Eupulmonata</taxon>
        <taxon>Stylommatophora</taxon>
        <taxon>Helicina</taxon>
        <taxon>Arionoidea</taxon>
        <taxon>Arionidae</taxon>
        <taxon>Arion</taxon>
    </lineage>
</organism>